<gene>
    <name evidence="2" type="ORF">QW060_03390</name>
</gene>
<keyword evidence="1" id="KW-0732">Signal</keyword>
<dbReference type="Proteomes" id="UP001242368">
    <property type="component" value="Unassembled WGS sequence"/>
</dbReference>
<dbReference type="InterPro" id="IPR008969">
    <property type="entry name" value="CarboxyPept-like_regulatory"/>
</dbReference>
<proteinExistence type="predicted"/>
<dbReference type="Pfam" id="PF13715">
    <property type="entry name" value="CarbopepD_reg_2"/>
    <property type="match status" value="1"/>
</dbReference>
<dbReference type="SUPFAM" id="SSF49464">
    <property type="entry name" value="Carboxypeptidase regulatory domain-like"/>
    <property type="match status" value="1"/>
</dbReference>
<keyword evidence="3" id="KW-1185">Reference proteome</keyword>
<evidence type="ECO:0000313" key="2">
    <source>
        <dbReference type="EMBL" id="MDN3706165.1"/>
    </source>
</evidence>
<evidence type="ECO:0000313" key="3">
    <source>
        <dbReference type="Proteomes" id="UP001242368"/>
    </source>
</evidence>
<dbReference type="EMBL" id="JAUFQU010000001">
    <property type="protein sequence ID" value="MDN3706165.1"/>
    <property type="molecule type" value="Genomic_DNA"/>
</dbReference>
<name>A0ABT8CSJ5_9FLAO</name>
<protein>
    <submittedName>
        <fullName evidence="2">Carboxypeptidase-like regulatory domain-containing protein</fullName>
    </submittedName>
</protein>
<evidence type="ECO:0000256" key="1">
    <source>
        <dbReference type="SAM" id="SignalP"/>
    </source>
</evidence>
<sequence length="500" mass="58501">MKYLYLFLFLLTMVTVNAQTISGIVTDKSTGHPIEDASVFFDNSTTAVYTKSDGSFTIRLPQNNKNSLIVSAFGYEYYVMREPVAQTQLKVALQLEENRMEELVVHKKVFSREQLLKAFRYFFLGNTNNAKNAKIQNEKDLILVFDTDANTLIAYADKPVKVLNTNLGYTVLFHMERFSVRFRERTLDPKKYENSLILGYTQYEDTGNQNEQILKNRLQTYENSSGWFLKNLILPNKHQNPFYLMANGVQIKSEDYFKIEKKEEGVYTLCVLKKARSRKPVVTQKNFINGTFDPSSVKEYTMEEVPFVVMNKKTEKQSLLYFTDECLQINAFGILEKPDALYFGGYFSDMKIADMLPEEYNNKREETDEEKFTEQVLLADEQYQAFEEKVLAYYSSEEYAAYSKCERLFQQKVQTAYTDRDTEAFAKWLETNLEKTTFVNKQEAMTLFVEREMLYKKIADGKAAIEKAENFFAEQYGAENFKEVYYKRVMSKMMQRLSKE</sequence>
<dbReference type="RefSeq" id="WP_290362296.1">
    <property type="nucleotide sequence ID" value="NZ_JAUFQU010000001.1"/>
</dbReference>
<comment type="caution">
    <text evidence="2">The sequence shown here is derived from an EMBL/GenBank/DDBJ whole genome shotgun (WGS) entry which is preliminary data.</text>
</comment>
<reference evidence="3" key="1">
    <citation type="journal article" date="2019" name="Int. J. Syst. Evol. Microbiol.">
        <title>The Global Catalogue of Microorganisms (GCM) 10K type strain sequencing project: providing services to taxonomists for standard genome sequencing and annotation.</title>
        <authorList>
            <consortium name="The Broad Institute Genomics Platform"/>
            <consortium name="The Broad Institute Genome Sequencing Center for Infectious Disease"/>
            <person name="Wu L."/>
            <person name="Ma J."/>
        </authorList>
    </citation>
    <scope>NUCLEOTIDE SEQUENCE [LARGE SCALE GENOMIC DNA]</scope>
    <source>
        <strain evidence="3">CECT 7184</strain>
    </source>
</reference>
<dbReference type="Gene3D" id="2.60.40.1120">
    <property type="entry name" value="Carboxypeptidase-like, regulatory domain"/>
    <property type="match status" value="1"/>
</dbReference>
<accession>A0ABT8CSJ5</accession>
<organism evidence="2 3">
    <name type="scientific">Paenimyroides ceti</name>
    <dbReference type="NCBI Taxonomy" id="395087"/>
    <lineage>
        <taxon>Bacteria</taxon>
        <taxon>Pseudomonadati</taxon>
        <taxon>Bacteroidota</taxon>
        <taxon>Flavobacteriia</taxon>
        <taxon>Flavobacteriales</taxon>
        <taxon>Flavobacteriaceae</taxon>
        <taxon>Paenimyroides</taxon>
    </lineage>
</organism>
<feature type="signal peptide" evidence="1">
    <location>
        <begin position="1"/>
        <end position="18"/>
    </location>
</feature>
<feature type="chain" id="PRO_5047177944" evidence="1">
    <location>
        <begin position="19"/>
        <end position="500"/>
    </location>
</feature>